<dbReference type="AlphaFoldDB" id="A0A1Y0E926"/>
<dbReference type="InterPro" id="IPR027359">
    <property type="entry name" value="Volt_channel_dom_sf"/>
</dbReference>
<dbReference type="GO" id="GO:0005249">
    <property type="term" value="F:voltage-gated potassium channel activity"/>
    <property type="evidence" value="ECO:0007669"/>
    <property type="project" value="InterPro"/>
</dbReference>
<keyword evidence="9" id="KW-0406">Ion transport</keyword>
<evidence type="ECO:0000256" key="12">
    <source>
        <dbReference type="SAM" id="MobiDB-lite"/>
    </source>
</evidence>
<dbReference type="Gene3D" id="1.20.120.350">
    <property type="entry name" value="Voltage-gated potassium channels. Chain C"/>
    <property type="match status" value="1"/>
</dbReference>
<evidence type="ECO:0000313" key="16">
    <source>
        <dbReference type="Proteomes" id="UP000195273"/>
    </source>
</evidence>
<evidence type="ECO:0000256" key="10">
    <source>
        <dbReference type="ARBA" id="ARBA00023136"/>
    </source>
</evidence>
<evidence type="ECO:0000259" key="14">
    <source>
        <dbReference type="Pfam" id="PF00520"/>
    </source>
</evidence>
<dbReference type="InterPro" id="IPR028325">
    <property type="entry name" value="VG_K_chnl"/>
</dbReference>
<evidence type="ECO:0000256" key="2">
    <source>
        <dbReference type="ARBA" id="ARBA00022448"/>
    </source>
</evidence>
<feature type="transmembrane region" description="Helical" evidence="13">
    <location>
        <begin position="93"/>
        <end position="115"/>
    </location>
</feature>
<evidence type="ECO:0000256" key="4">
    <source>
        <dbReference type="ARBA" id="ARBA00022692"/>
    </source>
</evidence>
<feature type="compositionally biased region" description="Pro residues" evidence="12">
    <location>
        <begin position="304"/>
        <end position="315"/>
    </location>
</feature>
<proteinExistence type="predicted"/>
<name>A0A1Y0E926_9RHOB</name>
<evidence type="ECO:0000313" key="15">
    <source>
        <dbReference type="EMBL" id="ARU00114.1"/>
    </source>
</evidence>
<keyword evidence="6" id="KW-0851">Voltage-gated channel</keyword>
<keyword evidence="3" id="KW-0633">Potassium transport</keyword>
<dbReference type="Proteomes" id="UP000195273">
    <property type="component" value="Chromosome"/>
</dbReference>
<dbReference type="EMBL" id="CP021431">
    <property type="protein sequence ID" value="ARU00114.1"/>
    <property type="molecule type" value="Genomic_DNA"/>
</dbReference>
<dbReference type="PANTHER" id="PTHR11537">
    <property type="entry name" value="VOLTAGE-GATED POTASSIUM CHANNEL"/>
    <property type="match status" value="1"/>
</dbReference>
<feature type="transmembrane region" description="Helical" evidence="13">
    <location>
        <begin position="188"/>
        <end position="205"/>
    </location>
</feature>
<dbReference type="RefSeq" id="WP_087206384.1">
    <property type="nucleotide sequence ID" value="NZ_CP021431.1"/>
</dbReference>
<evidence type="ECO:0000256" key="8">
    <source>
        <dbReference type="ARBA" id="ARBA00022989"/>
    </source>
</evidence>
<keyword evidence="2" id="KW-0813">Transport</keyword>
<feature type="transmembrane region" description="Helical" evidence="13">
    <location>
        <begin position="54"/>
        <end position="73"/>
    </location>
</feature>
<keyword evidence="11 15" id="KW-0407">Ion channel</keyword>
<dbReference type="SUPFAM" id="SSF81324">
    <property type="entry name" value="Voltage-gated potassium channels"/>
    <property type="match status" value="1"/>
</dbReference>
<keyword evidence="8 13" id="KW-1133">Transmembrane helix</keyword>
<organism evidence="15 16">
    <name type="scientific">Yoonia vestfoldensis</name>
    <dbReference type="NCBI Taxonomy" id="245188"/>
    <lineage>
        <taxon>Bacteria</taxon>
        <taxon>Pseudomonadati</taxon>
        <taxon>Pseudomonadota</taxon>
        <taxon>Alphaproteobacteria</taxon>
        <taxon>Rhodobacterales</taxon>
        <taxon>Paracoccaceae</taxon>
        <taxon>Yoonia</taxon>
    </lineage>
</organism>
<reference evidence="15 16" key="1">
    <citation type="submission" date="2017-05" db="EMBL/GenBank/DDBJ databases">
        <title>Genome Sequence of Loktanella vestfoldensis Strain SMR4r Isolated from a Culture of the Diatom Skeletonema marinoi.</title>
        <authorList>
            <person name="Topel M."/>
            <person name="Pinder M.I.M."/>
            <person name="Johansson O.N."/>
            <person name="Kourtchenko O."/>
            <person name="Godhe A."/>
            <person name="Clarke A.K."/>
        </authorList>
    </citation>
    <scope>NUCLEOTIDE SEQUENCE [LARGE SCALE GENOMIC DNA]</scope>
    <source>
        <strain evidence="15 16">SMR4r</strain>
    </source>
</reference>
<dbReference type="PANTHER" id="PTHR11537:SF254">
    <property type="entry name" value="POTASSIUM VOLTAGE-GATED CHANNEL PROTEIN SHAB"/>
    <property type="match status" value="1"/>
</dbReference>
<gene>
    <name evidence="15" type="ORF">LOKVESSMR4R_00781</name>
</gene>
<evidence type="ECO:0000256" key="3">
    <source>
        <dbReference type="ARBA" id="ARBA00022538"/>
    </source>
</evidence>
<sequence length="315" mass="35350">MRPIQLRLVQILEHTKDDDRIGRYCDLLIASMVLLNVTAVVLESFAAIYTTYGAWFHGFEIFSIAFFSIEYLLRLWAYGAVDPDSPARGRRDYAFSFYGVVDLLAVLPFYIQFLIPGLDLRILRILRLLRLLKLSHYSSAVEDLLQAIYDERRAFGAVGYILAIVIIASSALMYYVEGAAQPDKLSSIPAAMYWSVISLTTVGYGDVSPITPAGKVISMLTAFMGVATVALFTGIIASSFNKQLVRRKVIYEQELRKAFADGVITEDEEALLEALKTRFELTDELTSSLRERIRSETDRATPHPDTPPALPDKTR</sequence>
<feature type="region of interest" description="Disordered" evidence="12">
    <location>
        <begin position="292"/>
        <end position="315"/>
    </location>
</feature>
<keyword evidence="10 13" id="KW-0472">Membrane</keyword>
<keyword evidence="7" id="KW-0630">Potassium</keyword>
<keyword evidence="4 13" id="KW-0812">Transmembrane</keyword>
<dbReference type="PRINTS" id="PR00169">
    <property type="entry name" value="KCHANNEL"/>
</dbReference>
<comment type="subcellular location">
    <subcellularLocation>
        <location evidence="1">Membrane</location>
        <topology evidence="1">Multi-pass membrane protein</topology>
    </subcellularLocation>
</comment>
<dbReference type="OrthoDB" id="9799090at2"/>
<dbReference type="GO" id="GO:0008076">
    <property type="term" value="C:voltage-gated potassium channel complex"/>
    <property type="evidence" value="ECO:0007669"/>
    <property type="project" value="InterPro"/>
</dbReference>
<evidence type="ECO:0000256" key="9">
    <source>
        <dbReference type="ARBA" id="ARBA00023065"/>
    </source>
</evidence>
<feature type="transmembrane region" description="Helical" evidence="13">
    <location>
        <begin position="154"/>
        <end position="176"/>
    </location>
</feature>
<dbReference type="Gene3D" id="1.10.287.70">
    <property type="match status" value="1"/>
</dbReference>
<evidence type="ECO:0000256" key="13">
    <source>
        <dbReference type="SAM" id="Phobius"/>
    </source>
</evidence>
<keyword evidence="5" id="KW-0631">Potassium channel</keyword>
<feature type="domain" description="Ion transport" evidence="14">
    <location>
        <begin position="23"/>
        <end position="244"/>
    </location>
</feature>
<dbReference type="Pfam" id="PF00520">
    <property type="entry name" value="Ion_trans"/>
    <property type="match status" value="1"/>
</dbReference>
<feature type="compositionally biased region" description="Basic and acidic residues" evidence="12">
    <location>
        <begin position="292"/>
        <end position="302"/>
    </location>
</feature>
<evidence type="ECO:0000256" key="11">
    <source>
        <dbReference type="ARBA" id="ARBA00023303"/>
    </source>
</evidence>
<evidence type="ECO:0000256" key="5">
    <source>
        <dbReference type="ARBA" id="ARBA00022826"/>
    </source>
</evidence>
<feature type="transmembrane region" description="Helical" evidence="13">
    <location>
        <begin position="217"/>
        <end position="240"/>
    </location>
</feature>
<evidence type="ECO:0000256" key="1">
    <source>
        <dbReference type="ARBA" id="ARBA00004141"/>
    </source>
</evidence>
<feature type="transmembrane region" description="Helical" evidence="13">
    <location>
        <begin position="21"/>
        <end position="42"/>
    </location>
</feature>
<evidence type="ECO:0000256" key="7">
    <source>
        <dbReference type="ARBA" id="ARBA00022958"/>
    </source>
</evidence>
<evidence type="ECO:0000256" key="6">
    <source>
        <dbReference type="ARBA" id="ARBA00022882"/>
    </source>
</evidence>
<accession>A0A1Y0E926</accession>
<keyword evidence="16" id="KW-1185">Reference proteome</keyword>
<dbReference type="KEGG" id="lvs:LOKVESSMR4R_00781"/>
<dbReference type="InterPro" id="IPR005821">
    <property type="entry name" value="Ion_trans_dom"/>
</dbReference>
<protein>
    <submittedName>
        <fullName evidence="15">Cyclic nucleotide-gated potassium channel</fullName>
    </submittedName>
</protein>
<dbReference type="GO" id="GO:0001508">
    <property type="term" value="P:action potential"/>
    <property type="evidence" value="ECO:0007669"/>
    <property type="project" value="TreeGrafter"/>
</dbReference>